<keyword evidence="2" id="KW-1185">Reference proteome</keyword>
<organism evidence="1 2">
    <name type="scientific">Lithocarpus litseifolius</name>
    <dbReference type="NCBI Taxonomy" id="425828"/>
    <lineage>
        <taxon>Eukaryota</taxon>
        <taxon>Viridiplantae</taxon>
        <taxon>Streptophyta</taxon>
        <taxon>Embryophyta</taxon>
        <taxon>Tracheophyta</taxon>
        <taxon>Spermatophyta</taxon>
        <taxon>Magnoliopsida</taxon>
        <taxon>eudicotyledons</taxon>
        <taxon>Gunneridae</taxon>
        <taxon>Pentapetalae</taxon>
        <taxon>rosids</taxon>
        <taxon>fabids</taxon>
        <taxon>Fagales</taxon>
        <taxon>Fagaceae</taxon>
        <taxon>Lithocarpus</taxon>
    </lineage>
</organism>
<comment type="caution">
    <text evidence="1">The sequence shown here is derived from an EMBL/GenBank/DDBJ whole genome shotgun (WGS) entry which is preliminary data.</text>
</comment>
<proteinExistence type="predicted"/>
<evidence type="ECO:0008006" key="3">
    <source>
        <dbReference type="Google" id="ProtNLM"/>
    </source>
</evidence>
<gene>
    <name evidence="1" type="ORF">SO802_026557</name>
</gene>
<dbReference type="EMBL" id="JAZDWU010000009">
    <property type="protein sequence ID" value="KAK9991572.1"/>
    <property type="molecule type" value="Genomic_DNA"/>
</dbReference>
<evidence type="ECO:0000313" key="2">
    <source>
        <dbReference type="Proteomes" id="UP001459277"/>
    </source>
</evidence>
<dbReference type="AlphaFoldDB" id="A0AAW2C0E1"/>
<protein>
    <recommendedName>
        <fullName evidence="3">Reverse transcriptase zinc-binding domain-containing protein</fullName>
    </recommendedName>
</protein>
<evidence type="ECO:0000313" key="1">
    <source>
        <dbReference type="EMBL" id="KAK9991572.1"/>
    </source>
</evidence>
<dbReference type="Proteomes" id="UP001459277">
    <property type="component" value="Unassembled WGS sequence"/>
</dbReference>
<sequence length="220" mass="24995">MVEILQQYEAASGQQVNTDKSSVVFSHNIASSMKEEVMDILGPMQHTRHGKVCSPSRLFDDIPMVSSLIDEDTRHWKVDVVRSLFLPFEAQTILSIPLSYNLPEDTIGWIGNHRGVFSAKSAYFVALALVDPSVAAESLVGDYRTPLWKKMWQLKITAKIRVFAWRAYMNGLPTQLTWKTEGSELKAHAHYVRRVRKASNMHWFIVVRHGRFGGVGRPVQ</sequence>
<reference evidence="1 2" key="1">
    <citation type="submission" date="2024-01" db="EMBL/GenBank/DDBJ databases">
        <title>A telomere-to-telomere, gap-free genome of sweet tea (Lithocarpus litseifolius).</title>
        <authorList>
            <person name="Zhou J."/>
        </authorList>
    </citation>
    <scope>NUCLEOTIDE SEQUENCE [LARGE SCALE GENOMIC DNA]</scope>
    <source>
        <strain evidence="1">Zhou-2022a</strain>
        <tissue evidence="1">Leaf</tissue>
    </source>
</reference>
<accession>A0AAW2C0E1</accession>
<name>A0AAW2C0E1_9ROSI</name>